<dbReference type="EMBL" id="MEYN01000029">
    <property type="protein sequence ID" value="OGD30270.1"/>
    <property type="molecule type" value="Genomic_DNA"/>
</dbReference>
<accession>A0A1F5BI36</accession>
<comment type="caution">
    <text evidence="4">The sequence shown here is derived from an EMBL/GenBank/DDBJ whole genome shotgun (WGS) entry which is preliminary data.</text>
</comment>
<protein>
    <recommendedName>
        <fullName evidence="3">Nudix hydrolase domain-containing protein</fullName>
    </recommendedName>
</protein>
<dbReference type="Pfam" id="PF00293">
    <property type="entry name" value="NUDIX"/>
    <property type="match status" value="1"/>
</dbReference>
<dbReference type="SUPFAM" id="SSF55811">
    <property type="entry name" value="Nudix"/>
    <property type="match status" value="1"/>
</dbReference>
<sequence>MNIRILARVVTYDHEENKILLVKNKDTNFWYAPGGGWEQNKENILECAKREVKEEAGIDVEIIRLIYVQEFHATADTIFFETFWLAKPTGDRSINELHIDLDPNGAVEKAQWFSQAELQDLKVFPKRLKNTFWENIGRIIKDEDPFIGVS</sequence>
<dbReference type="AlphaFoldDB" id="A0A1F5BI36"/>
<evidence type="ECO:0000256" key="1">
    <source>
        <dbReference type="ARBA" id="ARBA00001946"/>
    </source>
</evidence>
<keyword evidence="2" id="KW-0378">Hydrolase</keyword>
<dbReference type="InterPro" id="IPR015797">
    <property type="entry name" value="NUDIX_hydrolase-like_dom_sf"/>
</dbReference>
<dbReference type="InterPro" id="IPR000086">
    <property type="entry name" value="NUDIX_hydrolase_dom"/>
</dbReference>
<comment type="cofactor">
    <cofactor evidence="1">
        <name>Mg(2+)</name>
        <dbReference type="ChEBI" id="CHEBI:18420"/>
    </cofactor>
</comment>
<dbReference type="GO" id="GO:0016787">
    <property type="term" value="F:hydrolase activity"/>
    <property type="evidence" value="ECO:0007669"/>
    <property type="project" value="UniProtKB-KW"/>
</dbReference>
<dbReference type="Gene3D" id="3.90.79.10">
    <property type="entry name" value="Nucleoside Triphosphate Pyrophosphohydrolase"/>
    <property type="match status" value="1"/>
</dbReference>
<dbReference type="PROSITE" id="PS00893">
    <property type="entry name" value="NUDIX_BOX"/>
    <property type="match status" value="1"/>
</dbReference>
<dbReference type="PANTHER" id="PTHR43046:SF16">
    <property type="entry name" value="ADP-RIBOSE PYROPHOSPHATASE YJHB-RELATED"/>
    <property type="match status" value="1"/>
</dbReference>
<dbReference type="Proteomes" id="UP000179184">
    <property type="component" value="Unassembled WGS sequence"/>
</dbReference>
<name>A0A1F5BI36_9BACT</name>
<dbReference type="InterPro" id="IPR020084">
    <property type="entry name" value="NUDIX_hydrolase_CS"/>
</dbReference>
<feature type="domain" description="Nudix hydrolase" evidence="3">
    <location>
        <begin position="1"/>
        <end position="135"/>
    </location>
</feature>
<gene>
    <name evidence="4" type="ORF">A2W60_02985</name>
</gene>
<organism evidence="4 5">
    <name type="scientific">Candidatus Azambacteria bacterium RIFCSPHIGHO2_02_46_12</name>
    <dbReference type="NCBI Taxonomy" id="1797295"/>
    <lineage>
        <taxon>Bacteria</taxon>
        <taxon>Candidatus Azamiibacteriota</taxon>
    </lineage>
</organism>
<evidence type="ECO:0000256" key="2">
    <source>
        <dbReference type="ARBA" id="ARBA00022801"/>
    </source>
</evidence>
<dbReference type="PANTHER" id="PTHR43046">
    <property type="entry name" value="GDP-MANNOSE MANNOSYL HYDROLASE"/>
    <property type="match status" value="1"/>
</dbReference>
<evidence type="ECO:0000259" key="3">
    <source>
        <dbReference type="PROSITE" id="PS51462"/>
    </source>
</evidence>
<proteinExistence type="predicted"/>
<evidence type="ECO:0000313" key="4">
    <source>
        <dbReference type="EMBL" id="OGD30270.1"/>
    </source>
</evidence>
<evidence type="ECO:0000313" key="5">
    <source>
        <dbReference type="Proteomes" id="UP000179184"/>
    </source>
</evidence>
<reference evidence="4 5" key="1">
    <citation type="journal article" date="2016" name="Nat. Commun.">
        <title>Thousands of microbial genomes shed light on interconnected biogeochemical processes in an aquifer system.</title>
        <authorList>
            <person name="Anantharaman K."/>
            <person name="Brown C.T."/>
            <person name="Hug L.A."/>
            <person name="Sharon I."/>
            <person name="Castelle C.J."/>
            <person name="Probst A.J."/>
            <person name="Thomas B.C."/>
            <person name="Singh A."/>
            <person name="Wilkins M.J."/>
            <person name="Karaoz U."/>
            <person name="Brodie E.L."/>
            <person name="Williams K.H."/>
            <person name="Hubbard S.S."/>
            <person name="Banfield J.F."/>
        </authorList>
    </citation>
    <scope>NUCLEOTIDE SEQUENCE [LARGE SCALE GENOMIC DNA]</scope>
</reference>
<dbReference type="PROSITE" id="PS51462">
    <property type="entry name" value="NUDIX"/>
    <property type="match status" value="1"/>
</dbReference>